<dbReference type="EMBL" id="AAGUAT010000047">
    <property type="protein sequence ID" value="EBR9858900.1"/>
    <property type="molecule type" value="Genomic_DNA"/>
</dbReference>
<sequence>VAVINRVELMLRDYPDTLATRQALPLMENAYNELGLTAEAGKVAQLIAANPRD</sequence>
<feature type="domain" description="Outer membrane lipoprotein BamD-like" evidence="2">
    <location>
        <begin position="1"/>
        <end position="46"/>
    </location>
</feature>
<comment type="caution">
    <text evidence="3">The sequence shown here is derived from an EMBL/GenBank/DDBJ whole genome shotgun (WGS) entry which is preliminary data.</text>
</comment>
<accession>A0A5U8SUD5</accession>
<dbReference type="InterPro" id="IPR011990">
    <property type="entry name" value="TPR-like_helical_dom_sf"/>
</dbReference>
<dbReference type="InterPro" id="IPR039565">
    <property type="entry name" value="BamD-like"/>
</dbReference>
<dbReference type="Pfam" id="PF13525">
    <property type="entry name" value="YfiO"/>
    <property type="match status" value="1"/>
</dbReference>
<dbReference type="Gene3D" id="1.25.40.10">
    <property type="entry name" value="Tetratricopeptide repeat domain"/>
    <property type="match status" value="1"/>
</dbReference>
<evidence type="ECO:0000313" key="3">
    <source>
        <dbReference type="EMBL" id="EBR9858900.1"/>
    </source>
</evidence>
<organism evidence="3">
    <name type="scientific">Salmonella enterica subsp. enterica serovar Chester</name>
    <dbReference type="NCBI Taxonomy" id="149386"/>
    <lineage>
        <taxon>Bacteria</taxon>
        <taxon>Pseudomonadati</taxon>
        <taxon>Pseudomonadota</taxon>
        <taxon>Gammaproteobacteria</taxon>
        <taxon>Enterobacterales</taxon>
        <taxon>Enterobacteriaceae</taxon>
        <taxon>Salmonella</taxon>
    </lineage>
</organism>
<proteinExistence type="predicted"/>
<gene>
    <name evidence="3" type="ORF">DS524_24405</name>
</gene>
<evidence type="ECO:0000259" key="2">
    <source>
        <dbReference type="Pfam" id="PF13525"/>
    </source>
</evidence>
<name>A0A5U8SUD5_SALET</name>
<keyword evidence="1" id="KW-0732">Signal</keyword>
<reference evidence="3" key="1">
    <citation type="submission" date="2018-07" db="EMBL/GenBank/DDBJ databases">
        <authorList>
            <person name="Ashton P.M."/>
            <person name="Dallman T."/>
            <person name="Nair S."/>
            <person name="De Pinna E."/>
            <person name="Peters T."/>
            <person name="Grant K."/>
        </authorList>
    </citation>
    <scope>NUCLEOTIDE SEQUENCE</scope>
    <source>
        <strain evidence="3">296838</strain>
    </source>
</reference>
<evidence type="ECO:0000256" key="1">
    <source>
        <dbReference type="ARBA" id="ARBA00022729"/>
    </source>
</evidence>
<dbReference type="AlphaFoldDB" id="A0A5U8SUD5"/>
<protein>
    <submittedName>
        <fullName evidence="3">Outer membrane protein assembly factor BamD</fullName>
    </submittedName>
</protein>
<feature type="non-terminal residue" evidence="3">
    <location>
        <position position="1"/>
    </location>
</feature>